<dbReference type="SUPFAM" id="SSF51905">
    <property type="entry name" value="FAD/NAD(P)-binding domain"/>
    <property type="match status" value="1"/>
</dbReference>
<dbReference type="EMBL" id="AP025739">
    <property type="protein sequence ID" value="BDI32448.1"/>
    <property type="molecule type" value="Genomic_DNA"/>
</dbReference>
<name>A0A402D6I6_9BACT</name>
<dbReference type="PANTHER" id="PTHR13847">
    <property type="entry name" value="SARCOSINE DEHYDROGENASE-RELATED"/>
    <property type="match status" value="1"/>
</dbReference>
<dbReference type="SUPFAM" id="SSF54373">
    <property type="entry name" value="FAD-linked reductases, C-terminal domain"/>
    <property type="match status" value="1"/>
</dbReference>
<keyword evidence="1" id="KW-0560">Oxidoreductase</keyword>
<evidence type="ECO:0000313" key="3">
    <source>
        <dbReference type="Proteomes" id="UP000287394"/>
    </source>
</evidence>
<dbReference type="KEGG" id="ccot:CCAX7_44990"/>
<dbReference type="AlphaFoldDB" id="A0A402D6I6"/>
<evidence type="ECO:0000313" key="2">
    <source>
        <dbReference type="EMBL" id="BDI32448.1"/>
    </source>
</evidence>
<sequence>MVGGGVIGLCTAYYAMKQGHRVTVIERGGPAHDSCSLGNAGMIVPSHFIPLAAPGMVALGAKMMLRPRSPFYVRPRPDADLIRWGALFAKSATAAHVANSAPILRDLHLASRARYQELARDLGDDFGFTKNGLLMLCKTQSALQEEAHTAEMACKLGMEAKVLTPLETARVDPEITMDIAGSVYFPQDGHLTPQIFIERLTKALEAGGVSFLWGAEVTGWGTASGRIVSARTDAGEVAADEYVLAGGAWSPRTVRDLGIRLPMQAGKGYSLTLPKPPQTPRVCSILMEARVAVTPMLSGLRIGGTMEVTGLDLSISWPRVDGILESVPKYFPRFAPGDFENVPVWSGLRPCSPDGMPYVGRFDRYRNLIAATGHAMMGISLGPATGEILADILSDHAPKIDIGALSPDRFH</sequence>
<reference evidence="2 3" key="1">
    <citation type="journal article" date="2019" name="Int. J. Syst. Evol. Microbiol.">
        <title>Capsulimonas corticalis gen. nov., sp. nov., an aerobic capsulated bacterium, of a novel bacterial order, Capsulimonadales ord. nov., of the class Armatimonadia of the phylum Armatimonadetes.</title>
        <authorList>
            <person name="Li J."/>
            <person name="Kudo C."/>
            <person name="Tonouchi A."/>
        </authorList>
    </citation>
    <scope>NUCLEOTIDE SEQUENCE [LARGE SCALE GENOMIC DNA]</scope>
    <source>
        <strain evidence="2 3">AX-7</strain>
    </source>
</reference>
<keyword evidence="3" id="KW-1185">Reference proteome</keyword>
<dbReference type="GO" id="GO:0005737">
    <property type="term" value="C:cytoplasm"/>
    <property type="evidence" value="ECO:0007669"/>
    <property type="project" value="TreeGrafter"/>
</dbReference>
<dbReference type="GO" id="GO:0016491">
    <property type="term" value="F:oxidoreductase activity"/>
    <property type="evidence" value="ECO:0007669"/>
    <property type="project" value="UniProtKB-KW"/>
</dbReference>
<dbReference type="InterPro" id="IPR006076">
    <property type="entry name" value="FAD-dep_OxRdtase"/>
</dbReference>
<evidence type="ECO:0000256" key="1">
    <source>
        <dbReference type="ARBA" id="ARBA00023002"/>
    </source>
</evidence>
<gene>
    <name evidence="2" type="primary">dadA</name>
    <name evidence="2" type="ORF">CCAX7_44990</name>
</gene>
<dbReference type="InterPro" id="IPR036188">
    <property type="entry name" value="FAD/NAD-bd_sf"/>
</dbReference>
<protein>
    <submittedName>
        <fullName evidence="2">Amino acid dehydrogenase</fullName>
    </submittedName>
</protein>
<dbReference type="PANTHER" id="PTHR13847:SF289">
    <property type="entry name" value="GLYCINE OXIDASE"/>
    <property type="match status" value="1"/>
</dbReference>
<organism evidence="2 3">
    <name type="scientific">Capsulimonas corticalis</name>
    <dbReference type="NCBI Taxonomy" id="2219043"/>
    <lineage>
        <taxon>Bacteria</taxon>
        <taxon>Bacillati</taxon>
        <taxon>Armatimonadota</taxon>
        <taxon>Armatimonadia</taxon>
        <taxon>Capsulimonadales</taxon>
        <taxon>Capsulimonadaceae</taxon>
        <taxon>Capsulimonas</taxon>
    </lineage>
</organism>
<accession>A0A402D6I6</accession>
<dbReference type="Proteomes" id="UP000287394">
    <property type="component" value="Chromosome"/>
</dbReference>
<proteinExistence type="predicted"/>
<dbReference type="Pfam" id="PF01266">
    <property type="entry name" value="DAO"/>
    <property type="match status" value="1"/>
</dbReference>
<dbReference type="Gene3D" id="3.30.9.10">
    <property type="entry name" value="D-Amino Acid Oxidase, subunit A, domain 2"/>
    <property type="match status" value="1"/>
</dbReference>
<dbReference type="Gene3D" id="3.50.50.60">
    <property type="entry name" value="FAD/NAD(P)-binding domain"/>
    <property type="match status" value="2"/>
</dbReference>